<keyword evidence="5 6" id="KW-0539">Nucleus</keyword>
<evidence type="ECO:0000256" key="7">
    <source>
        <dbReference type="SAM" id="MobiDB-lite"/>
    </source>
</evidence>
<name>A0A8E0RQD6_9TREM</name>
<dbReference type="GO" id="GO:0000981">
    <property type="term" value="F:DNA-binding transcription factor activity, RNA polymerase II-specific"/>
    <property type="evidence" value="ECO:0007669"/>
    <property type="project" value="TreeGrafter"/>
</dbReference>
<dbReference type="SUPFAM" id="SSF46689">
    <property type="entry name" value="Homeodomain-like"/>
    <property type="match status" value="1"/>
</dbReference>
<keyword evidence="8" id="KW-0472">Membrane</keyword>
<dbReference type="Pfam" id="PF00046">
    <property type="entry name" value="Homeodomain"/>
    <property type="match status" value="1"/>
</dbReference>
<feature type="region of interest" description="Disordered" evidence="7">
    <location>
        <begin position="329"/>
        <end position="394"/>
    </location>
</feature>
<dbReference type="GO" id="GO:0005634">
    <property type="term" value="C:nucleus"/>
    <property type="evidence" value="ECO:0007669"/>
    <property type="project" value="UniProtKB-SubCell"/>
</dbReference>
<sequence>MKYTAALPSSDINPVRSWARAPYESDILAPLYEPTAMTVTYLRTAVNAVNDRGNMNSDNWFHADNLSGPTTVPYAMHHLIPGLSPFITANCERQAESSADNHCREPSRLDAHQHIASTLHRVFEDQRTDPYAELPVRATKTDANKHEHGLPQNPFQWDCRPPFLGPVPVGTGSNQFEYRHMQYPPINPYISPVLTGSSEQAKPLELVSNQPTSLDPLWSLYASESTAPSLSNSQLYPDSSAFVSHYLQKSLHTQSTHTANRAAHRITNRLSPNQQSCNMSIDCTSAEPASLASSQWTGLDVPLSLVTGLCDTSETEDRAGVSLSLAVENDQMKSSSSGSACSPSTETTPEDVGRKPRRELFVSSPFTSQSPEHSWITSRTQHHSSANQFERPRKRRSFDIQNDCSWPKTTKLEDSPDEISYPTDIVSYPDPPHLECEKPILDVESTSKSDEVDELCDDCITCADSTEFSSRSRKERTAFTKQQINELEREFSIHSYLTRLRRYEISVALNLTERQVSEWSLILAKVIYFSVFVFCFSLFVQLFIDESI</sequence>
<evidence type="ECO:0000256" key="6">
    <source>
        <dbReference type="RuleBase" id="RU000682"/>
    </source>
</evidence>
<dbReference type="Gene3D" id="1.10.10.60">
    <property type="entry name" value="Homeodomain-like"/>
    <property type="match status" value="1"/>
</dbReference>
<organism evidence="10 11">
    <name type="scientific">Fasciolopsis buskii</name>
    <dbReference type="NCBI Taxonomy" id="27845"/>
    <lineage>
        <taxon>Eukaryota</taxon>
        <taxon>Metazoa</taxon>
        <taxon>Spiralia</taxon>
        <taxon>Lophotrochozoa</taxon>
        <taxon>Platyhelminthes</taxon>
        <taxon>Trematoda</taxon>
        <taxon>Digenea</taxon>
        <taxon>Plagiorchiida</taxon>
        <taxon>Echinostomata</taxon>
        <taxon>Echinostomatoidea</taxon>
        <taxon>Fasciolidae</taxon>
        <taxon>Fasciolopsis</taxon>
    </lineage>
</organism>
<feature type="compositionally biased region" description="Polar residues" evidence="7">
    <location>
        <begin position="364"/>
        <end position="388"/>
    </location>
</feature>
<dbReference type="InterPro" id="IPR001356">
    <property type="entry name" value="HD"/>
</dbReference>
<evidence type="ECO:0000256" key="2">
    <source>
        <dbReference type="ARBA" id="ARBA00022473"/>
    </source>
</evidence>
<feature type="transmembrane region" description="Helical" evidence="8">
    <location>
        <begin position="519"/>
        <end position="544"/>
    </location>
</feature>
<evidence type="ECO:0000256" key="1">
    <source>
        <dbReference type="ARBA" id="ARBA00004123"/>
    </source>
</evidence>
<reference evidence="10" key="1">
    <citation type="submission" date="2019-05" db="EMBL/GenBank/DDBJ databases">
        <title>Annotation for the trematode Fasciolopsis buski.</title>
        <authorList>
            <person name="Choi Y.-J."/>
        </authorList>
    </citation>
    <scope>NUCLEOTIDE SEQUENCE</scope>
    <source>
        <strain evidence="10">HT</strain>
        <tissue evidence="10">Whole worm</tissue>
    </source>
</reference>
<feature type="compositionally biased region" description="Low complexity" evidence="7">
    <location>
        <begin position="334"/>
        <end position="344"/>
    </location>
</feature>
<keyword evidence="4" id="KW-0804">Transcription</keyword>
<evidence type="ECO:0000256" key="4">
    <source>
        <dbReference type="ARBA" id="ARBA00023163"/>
    </source>
</evidence>
<feature type="DNA-binding region" description="Homeobox" evidence="5">
    <location>
        <begin position="472"/>
        <end position="520"/>
    </location>
</feature>
<gene>
    <name evidence="10" type="ORF">FBUS_06086</name>
</gene>
<dbReference type="InterPro" id="IPR009057">
    <property type="entry name" value="Homeodomain-like_sf"/>
</dbReference>
<dbReference type="OrthoDB" id="6159439at2759"/>
<comment type="caution">
    <text evidence="10">The sequence shown here is derived from an EMBL/GenBank/DDBJ whole genome shotgun (WGS) entry which is preliminary data.</text>
</comment>
<evidence type="ECO:0000259" key="9">
    <source>
        <dbReference type="PROSITE" id="PS50071"/>
    </source>
</evidence>
<keyword evidence="2" id="KW-0217">Developmental protein</keyword>
<dbReference type="PANTHER" id="PTHR24328:SF7">
    <property type="entry name" value="BUTTONLESS"/>
    <property type="match status" value="1"/>
</dbReference>
<keyword evidence="5 6" id="KW-0371">Homeobox</keyword>
<feature type="compositionally biased region" description="Basic and acidic residues" evidence="7">
    <location>
        <begin position="351"/>
        <end position="360"/>
    </location>
</feature>
<evidence type="ECO:0000256" key="5">
    <source>
        <dbReference type="PROSITE-ProRule" id="PRU00108"/>
    </source>
</evidence>
<comment type="subcellular location">
    <subcellularLocation>
        <location evidence="1 5 6">Nucleus</location>
    </subcellularLocation>
</comment>
<keyword evidence="8" id="KW-0812">Transmembrane</keyword>
<dbReference type="Proteomes" id="UP000728185">
    <property type="component" value="Unassembled WGS sequence"/>
</dbReference>
<dbReference type="EMBL" id="LUCM01009729">
    <property type="protein sequence ID" value="KAA0186462.1"/>
    <property type="molecule type" value="Genomic_DNA"/>
</dbReference>
<evidence type="ECO:0000256" key="3">
    <source>
        <dbReference type="ARBA" id="ARBA00023015"/>
    </source>
</evidence>
<dbReference type="PANTHER" id="PTHR24328">
    <property type="entry name" value="HOMEOBOX PROTEIN MOX"/>
    <property type="match status" value="1"/>
</dbReference>
<keyword evidence="3" id="KW-0805">Transcription regulation</keyword>
<evidence type="ECO:0000256" key="8">
    <source>
        <dbReference type="SAM" id="Phobius"/>
    </source>
</evidence>
<feature type="domain" description="Homeobox" evidence="9">
    <location>
        <begin position="470"/>
        <end position="519"/>
    </location>
</feature>
<evidence type="ECO:0000313" key="10">
    <source>
        <dbReference type="EMBL" id="KAA0186462.1"/>
    </source>
</evidence>
<keyword evidence="5 6" id="KW-0238">DNA-binding</keyword>
<dbReference type="GO" id="GO:0000978">
    <property type="term" value="F:RNA polymerase II cis-regulatory region sequence-specific DNA binding"/>
    <property type="evidence" value="ECO:0007669"/>
    <property type="project" value="TreeGrafter"/>
</dbReference>
<evidence type="ECO:0000313" key="11">
    <source>
        <dbReference type="Proteomes" id="UP000728185"/>
    </source>
</evidence>
<dbReference type="GO" id="GO:0045944">
    <property type="term" value="P:positive regulation of transcription by RNA polymerase II"/>
    <property type="evidence" value="ECO:0007669"/>
    <property type="project" value="InterPro"/>
</dbReference>
<dbReference type="PROSITE" id="PS50071">
    <property type="entry name" value="HOMEOBOX_2"/>
    <property type="match status" value="1"/>
</dbReference>
<keyword evidence="8" id="KW-1133">Transmembrane helix</keyword>
<dbReference type="InterPro" id="IPR042634">
    <property type="entry name" value="MOX-1/MOX-2"/>
</dbReference>
<proteinExistence type="predicted"/>
<accession>A0A8E0RQD6</accession>
<keyword evidence="11" id="KW-1185">Reference proteome</keyword>
<dbReference type="AlphaFoldDB" id="A0A8E0RQD6"/>
<protein>
    <submittedName>
        <fullName evidence="10">Homeobox protein MOX-2</fullName>
    </submittedName>
</protein>
<dbReference type="SMART" id="SM00389">
    <property type="entry name" value="HOX"/>
    <property type="match status" value="1"/>
</dbReference>
<dbReference type="CDD" id="cd00086">
    <property type="entry name" value="homeodomain"/>
    <property type="match status" value="1"/>
</dbReference>